<proteinExistence type="predicted"/>
<keyword evidence="1" id="KW-1133">Transmembrane helix</keyword>
<evidence type="ECO:0000313" key="3">
    <source>
        <dbReference type="Proteomes" id="UP000607653"/>
    </source>
</evidence>
<name>A0A822XNB7_NELNU</name>
<protein>
    <submittedName>
        <fullName evidence="2">Uncharacterized protein</fullName>
    </submittedName>
</protein>
<keyword evidence="3" id="KW-1185">Reference proteome</keyword>
<feature type="transmembrane region" description="Helical" evidence="1">
    <location>
        <begin position="64"/>
        <end position="85"/>
    </location>
</feature>
<evidence type="ECO:0000256" key="1">
    <source>
        <dbReference type="SAM" id="Phobius"/>
    </source>
</evidence>
<keyword evidence="1" id="KW-0472">Membrane</keyword>
<sequence length="118" mass="13731">MDDRLVTEELLSANFLIPLDENAFNGNSLAELCCDSLRDFNPMVRVSVEKGDSLFYLMLSFNSMVYIFMFSPNFVYILVSLYDLYPKSNLLVEIIRTYFRVVPFVLLSLYYIHTPVLC</sequence>
<accession>A0A822XNB7</accession>
<comment type="caution">
    <text evidence="2">The sequence shown here is derived from an EMBL/GenBank/DDBJ whole genome shotgun (WGS) entry which is preliminary data.</text>
</comment>
<dbReference type="EMBL" id="DUZY01000001">
    <property type="protein sequence ID" value="DAD21757.1"/>
    <property type="molecule type" value="Genomic_DNA"/>
</dbReference>
<keyword evidence="1" id="KW-0812">Transmembrane</keyword>
<dbReference type="AlphaFoldDB" id="A0A822XNB7"/>
<reference evidence="2 3" key="1">
    <citation type="journal article" date="2020" name="Mol. Biol. Evol.">
        <title>Distinct Expression and Methylation Patterns for Genes with Different Fates following a Single Whole-Genome Duplication in Flowering Plants.</title>
        <authorList>
            <person name="Shi T."/>
            <person name="Rahmani R.S."/>
            <person name="Gugger P.F."/>
            <person name="Wang M."/>
            <person name="Li H."/>
            <person name="Zhang Y."/>
            <person name="Li Z."/>
            <person name="Wang Q."/>
            <person name="Van de Peer Y."/>
            <person name="Marchal K."/>
            <person name="Chen J."/>
        </authorList>
    </citation>
    <scope>NUCLEOTIDE SEQUENCE [LARGE SCALE GENOMIC DNA]</scope>
    <source>
        <tissue evidence="2">Leaf</tissue>
    </source>
</reference>
<gene>
    <name evidence="2" type="ORF">HUJ06_023220</name>
</gene>
<organism evidence="2 3">
    <name type="scientific">Nelumbo nucifera</name>
    <name type="common">Sacred lotus</name>
    <dbReference type="NCBI Taxonomy" id="4432"/>
    <lineage>
        <taxon>Eukaryota</taxon>
        <taxon>Viridiplantae</taxon>
        <taxon>Streptophyta</taxon>
        <taxon>Embryophyta</taxon>
        <taxon>Tracheophyta</taxon>
        <taxon>Spermatophyta</taxon>
        <taxon>Magnoliopsida</taxon>
        <taxon>Proteales</taxon>
        <taxon>Nelumbonaceae</taxon>
        <taxon>Nelumbo</taxon>
    </lineage>
</organism>
<dbReference type="Proteomes" id="UP000607653">
    <property type="component" value="Unassembled WGS sequence"/>
</dbReference>
<feature type="transmembrane region" description="Helical" evidence="1">
    <location>
        <begin position="97"/>
        <end position="113"/>
    </location>
</feature>
<evidence type="ECO:0000313" key="2">
    <source>
        <dbReference type="EMBL" id="DAD21757.1"/>
    </source>
</evidence>